<feature type="signal peptide" evidence="1">
    <location>
        <begin position="1"/>
        <end position="20"/>
    </location>
</feature>
<feature type="chain" id="PRO_5008650678" evidence="1">
    <location>
        <begin position="21"/>
        <end position="121"/>
    </location>
</feature>
<gene>
    <name evidence="2" type="ORF">CLCR_01757</name>
</gene>
<keyword evidence="3" id="KW-1185">Reference proteome</keyword>
<dbReference type="AlphaFoldDB" id="A0A1C1CB79"/>
<dbReference type="OrthoDB" id="4161387at2759"/>
<protein>
    <submittedName>
        <fullName evidence="2">Uncharacterized protein</fullName>
    </submittedName>
</protein>
<dbReference type="Proteomes" id="UP000094526">
    <property type="component" value="Unassembled WGS sequence"/>
</dbReference>
<reference evidence="3" key="1">
    <citation type="submission" date="2015-07" db="EMBL/GenBank/DDBJ databases">
        <authorList>
            <person name="Teixeira M.M."/>
            <person name="Souza R.C."/>
            <person name="Almeida L.G."/>
            <person name="Vicente V.A."/>
            <person name="de Hoog S."/>
            <person name="Bocca A.L."/>
            <person name="de Almeida S.R."/>
            <person name="Vasconcelos A.T."/>
            <person name="Felipe M.S."/>
        </authorList>
    </citation>
    <scope>NUCLEOTIDE SEQUENCE [LARGE SCALE GENOMIC DNA]</scope>
    <source>
        <strain evidence="3">KSF</strain>
    </source>
</reference>
<dbReference type="EMBL" id="LGRB01000019">
    <property type="protein sequence ID" value="OCT45712.1"/>
    <property type="molecule type" value="Genomic_DNA"/>
</dbReference>
<dbReference type="VEuPathDB" id="FungiDB:CLCR_01757"/>
<evidence type="ECO:0000313" key="3">
    <source>
        <dbReference type="Proteomes" id="UP000094526"/>
    </source>
</evidence>
<name>A0A1C1CB79_9EURO</name>
<proteinExistence type="predicted"/>
<comment type="caution">
    <text evidence="2">The sequence shown here is derived from an EMBL/GenBank/DDBJ whole genome shotgun (WGS) entry which is preliminary data.</text>
</comment>
<organism evidence="2 3">
    <name type="scientific">Cladophialophora carrionii</name>
    <dbReference type="NCBI Taxonomy" id="86049"/>
    <lineage>
        <taxon>Eukaryota</taxon>
        <taxon>Fungi</taxon>
        <taxon>Dikarya</taxon>
        <taxon>Ascomycota</taxon>
        <taxon>Pezizomycotina</taxon>
        <taxon>Eurotiomycetes</taxon>
        <taxon>Chaetothyriomycetidae</taxon>
        <taxon>Chaetothyriales</taxon>
        <taxon>Herpotrichiellaceae</taxon>
        <taxon>Cladophialophora</taxon>
    </lineage>
</organism>
<keyword evidence="1" id="KW-0732">Signal</keyword>
<accession>A0A1C1CB79</accession>
<evidence type="ECO:0000313" key="2">
    <source>
        <dbReference type="EMBL" id="OCT45712.1"/>
    </source>
</evidence>
<sequence>MRTSTLFTLPLIHFAAQAAALPQLAYLARGKCSAPGQFICVSPTTYALCDASLRGIIQPLAAGDSRCGGASAAGAPLAVVPPSANAGSTGSGTVIPVVPTTCSECTSSSHGSTHGGAQPGT</sequence>
<evidence type="ECO:0000256" key="1">
    <source>
        <dbReference type="SAM" id="SignalP"/>
    </source>
</evidence>